<keyword evidence="2" id="KW-1133">Transmembrane helix</keyword>
<sequence>MGANSTTSSGGMNPIRFMQLAFAATIFFSVVYMGQFISLSVQDSEQALTGAGGRGLMGETNFVLQGFDEAFKFVSTYDVKTQGPLYLLFMSDADANGTYWCPDCQRAKKPVYDVFARAPRGSRLAEIRVGLSEVWNDDNNAFRQNELFYLDYIPSLIRYDGGGNSSHMLNEQYTLDYDLLEYVFRVPNPAAGAPNKNQVVVLDDADAVQQYVAQFDDSYPLYIFFVSGHHAFNGRLWCPYCDRADVAIMHYFNYSAPDNAVLLRVIVSHTYKMWKKKKNPFKLPEFRSKVVSLRGVPFLGRVHKEADTNRVIVDEFKPDFTAKQELIAFFQGAQAP</sequence>
<evidence type="ECO:0000256" key="1">
    <source>
        <dbReference type="ARBA" id="ARBA00008987"/>
    </source>
</evidence>
<feature type="domain" description="Thioredoxin" evidence="3">
    <location>
        <begin position="216"/>
        <end position="304"/>
    </location>
</feature>
<accession>A0AAD5LXC1</accession>
<protein>
    <recommendedName>
        <fullName evidence="3">Thioredoxin domain-containing protein</fullName>
    </recommendedName>
</protein>
<name>A0AAD5LXC1_PYTIN</name>
<dbReference type="Pfam" id="PF06110">
    <property type="entry name" value="TXD17-like_Trx"/>
    <property type="match status" value="2"/>
</dbReference>
<evidence type="ECO:0000259" key="3">
    <source>
        <dbReference type="Pfam" id="PF06110"/>
    </source>
</evidence>
<organism evidence="4 5">
    <name type="scientific">Pythium insidiosum</name>
    <name type="common">Pythiosis disease agent</name>
    <dbReference type="NCBI Taxonomy" id="114742"/>
    <lineage>
        <taxon>Eukaryota</taxon>
        <taxon>Sar</taxon>
        <taxon>Stramenopiles</taxon>
        <taxon>Oomycota</taxon>
        <taxon>Peronosporomycetes</taxon>
        <taxon>Pythiales</taxon>
        <taxon>Pythiaceae</taxon>
        <taxon>Pythium</taxon>
    </lineage>
</organism>
<dbReference type="PANTHER" id="PTHR12452:SF0">
    <property type="entry name" value="THIOREDOXIN DOMAIN-CONTAINING PROTEIN 17"/>
    <property type="match status" value="1"/>
</dbReference>
<dbReference type="EMBL" id="JAKCXM010000362">
    <property type="protein sequence ID" value="KAJ0395129.1"/>
    <property type="molecule type" value="Genomic_DNA"/>
</dbReference>
<feature type="domain" description="Thioredoxin" evidence="3">
    <location>
        <begin position="65"/>
        <end position="184"/>
    </location>
</feature>
<keyword evidence="2" id="KW-0472">Membrane</keyword>
<evidence type="ECO:0000313" key="4">
    <source>
        <dbReference type="EMBL" id="KAJ0395129.1"/>
    </source>
</evidence>
<dbReference type="InterPro" id="IPR036249">
    <property type="entry name" value="Thioredoxin-like_sf"/>
</dbReference>
<dbReference type="Gene3D" id="3.40.30.10">
    <property type="entry name" value="Glutaredoxin"/>
    <property type="match status" value="2"/>
</dbReference>
<dbReference type="Proteomes" id="UP001209570">
    <property type="component" value="Unassembled WGS sequence"/>
</dbReference>
<dbReference type="GO" id="GO:0005829">
    <property type="term" value="C:cytosol"/>
    <property type="evidence" value="ECO:0007669"/>
    <property type="project" value="TreeGrafter"/>
</dbReference>
<gene>
    <name evidence="4" type="ORF">P43SY_004622</name>
</gene>
<proteinExistence type="inferred from homology"/>
<comment type="caution">
    <text evidence="4">The sequence shown here is derived from an EMBL/GenBank/DDBJ whole genome shotgun (WGS) entry which is preliminary data.</text>
</comment>
<dbReference type="PANTHER" id="PTHR12452">
    <property type="entry name" value="42-9-9 PROTEIN-RELATED"/>
    <property type="match status" value="1"/>
</dbReference>
<reference evidence="4" key="1">
    <citation type="submission" date="2021-12" db="EMBL/GenBank/DDBJ databases">
        <title>Prjna785345.</title>
        <authorList>
            <person name="Rujirawat T."/>
            <person name="Krajaejun T."/>
        </authorList>
    </citation>
    <scope>NUCLEOTIDE SEQUENCE</scope>
    <source>
        <strain evidence="4">Pi057C3</strain>
    </source>
</reference>
<evidence type="ECO:0000313" key="5">
    <source>
        <dbReference type="Proteomes" id="UP001209570"/>
    </source>
</evidence>
<dbReference type="GO" id="GO:0047134">
    <property type="term" value="F:protein-disulfide reductase [NAD(P)H] activity"/>
    <property type="evidence" value="ECO:0007669"/>
    <property type="project" value="InterPro"/>
</dbReference>
<keyword evidence="2" id="KW-0812">Transmembrane</keyword>
<feature type="transmembrane region" description="Helical" evidence="2">
    <location>
        <begin position="20"/>
        <end position="39"/>
    </location>
</feature>
<dbReference type="InterPro" id="IPR045108">
    <property type="entry name" value="TXNDC17-like"/>
</dbReference>
<dbReference type="SUPFAM" id="SSF52833">
    <property type="entry name" value="Thioredoxin-like"/>
    <property type="match status" value="1"/>
</dbReference>
<keyword evidence="5" id="KW-1185">Reference proteome</keyword>
<dbReference type="InterPro" id="IPR010357">
    <property type="entry name" value="TXNDC17_dom"/>
</dbReference>
<comment type="similarity">
    <text evidence="1">Belongs to the thioredoxin family.</text>
</comment>
<evidence type="ECO:0000256" key="2">
    <source>
        <dbReference type="SAM" id="Phobius"/>
    </source>
</evidence>
<dbReference type="FunFam" id="3.40.30.10:FF:000268">
    <property type="entry name" value="Thioredoxin domain-containing protein 17"/>
    <property type="match status" value="1"/>
</dbReference>
<dbReference type="AlphaFoldDB" id="A0AAD5LXC1"/>